<reference evidence="2 3" key="1">
    <citation type="journal article" date="2020" name="Mol. Biol. Evol.">
        <title>Interspecific Gene Flow and the Evolution of Specialization in Black and White Rhinoceros.</title>
        <authorList>
            <person name="Moodley Y."/>
            <person name="Westbury M.V."/>
            <person name="Russo I.M."/>
            <person name="Gopalakrishnan S."/>
            <person name="Rakotoarivelo A."/>
            <person name="Olsen R.A."/>
            <person name="Prost S."/>
            <person name="Tunstall T."/>
            <person name="Ryder O.A."/>
            <person name="Dalen L."/>
            <person name="Bruford M.W."/>
        </authorList>
    </citation>
    <scope>NUCLEOTIDE SEQUENCE [LARGE SCALE GENOMIC DNA]</scope>
    <source>
        <strain evidence="2">SBR-YM</strain>
        <tissue evidence="2">Skin</tissue>
    </source>
</reference>
<protein>
    <submittedName>
        <fullName evidence="2">Uncharacterized protein</fullName>
    </submittedName>
</protein>
<dbReference type="SUPFAM" id="SSF48726">
    <property type="entry name" value="Immunoglobulin"/>
    <property type="match status" value="1"/>
</dbReference>
<name>A0A7J7EFJ8_DICBM</name>
<keyword evidence="1" id="KW-0391">Immunity</keyword>
<dbReference type="InterPro" id="IPR050413">
    <property type="entry name" value="TCR_beta_variable"/>
</dbReference>
<proteinExistence type="predicted"/>
<sequence length="82" mass="9186">MFVYDYKKLVDNKTVPNLFLPECPDSSLFYLHVDTLEPEDSPVYFCASSKDTAMQSHLFPVHKPPGCSQEAVGATKAQFNIS</sequence>
<organism evidence="2 3">
    <name type="scientific">Diceros bicornis minor</name>
    <name type="common">South-central black rhinoceros</name>
    <dbReference type="NCBI Taxonomy" id="77932"/>
    <lineage>
        <taxon>Eukaryota</taxon>
        <taxon>Metazoa</taxon>
        <taxon>Chordata</taxon>
        <taxon>Craniata</taxon>
        <taxon>Vertebrata</taxon>
        <taxon>Euteleostomi</taxon>
        <taxon>Mammalia</taxon>
        <taxon>Eutheria</taxon>
        <taxon>Laurasiatheria</taxon>
        <taxon>Perissodactyla</taxon>
        <taxon>Rhinocerotidae</taxon>
        <taxon>Diceros</taxon>
    </lineage>
</organism>
<dbReference type="Gene3D" id="2.60.40.10">
    <property type="entry name" value="Immunoglobulins"/>
    <property type="match status" value="1"/>
</dbReference>
<comment type="caution">
    <text evidence="2">The sequence shown here is derived from an EMBL/GenBank/DDBJ whole genome shotgun (WGS) entry which is preliminary data.</text>
</comment>
<gene>
    <name evidence="2" type="ORF">HPG69_016418</name>
</gene>
<accession>A0A7J7EFJ8</accession>
<dbReference type="PANTHER" id="PTHR23268:SF40">
    <property type="entry name" value="T CELL RECEPTOR BETA VARIABLE 4-1"/>
    <property type="match status" value="1"/>
</dbReference>
<dbReference type="GO" id="GO:0007166">
    <property type="term" value="P:cell surface receptor signaling pathway"/>
    <property type="evidence" value="ECO:0007669"/>
    <property type="project" value="TreeGrafter"/>
</dbReference>
<dbReference type="InterPro" id="IPR013783">
    <property type="entry name" value="Ig-like_fold"/>
</dbReference>
<evidence type="ECO:0000256" key="1">
    <source>
        <dbReference type="ARBA" id="ARBA00022859"/>
    </source>
</evidence>
<dbReference type="PANTHER" id="PTHR23268">
    <property type="entry name" value="T-CELL RECEPTOR BETA CHAIN"/>
    <property type="match status" value="1"/>
</dbReference>
<dbReference type="EMBL" id="JACDTQ010003235">
    <property type="protein sequence ID" value="KAF5914467.1"/>
    <property type="molecule type" value="Genomic_DNA"/>
</dbReference>
<dbReference type="GO" id="GO:0005886">
    <property type="term" value="C:plasma membrane"/>
    <property type="evidence" value="ECO:0007669"/>
    <property type="project" value="TreeGrafter"/>
</dbReference>
<evidence type="ECO:0000313" key="3">
    <source>
        <dbReference type="Proteomes" id="UP000551758"/>
    </source>
</evidence>
<evidence type="ECO:0000313" key="2">
    <source>
        <dbReference type="EMBL" id="KAF5914467.1"/>
    </source>
</evidence>
<keyword evidence="3" id="KW-1185">Reference proteome</keyword>
<dbReference type="AlphaFoldDB" id="A0A7J7EFJ8"/>
<dbReference type="Proteomes" id="UP000551758">
    <property type="component" value="Unassembled WGS sequence"/>
</dbReference>
<dbReference type="GO" id="GO:0002376">
    <property type="term" value="P:immune system process"/>
    <property type="evidence" value="ECO:0007669"/>
    <property type="project" value="UniProtKB-KW"/>
</dbReference>
<dbReference type="InterPro" id="IPR036179">
    <property type="entry name" value="Ig-like_dom_sf"/>
</dbReference>